<dbReference type="EMBL" id="JBCEWA010000004">
    <property type="protein sequence ID" value="MEL5988153.1"/>
    <property type="molecule type" value="Genomic_DNA"/>
</dbReference>
<keyword evidence="1 2" id="KW-0732">Signal</keyword>
<sequence length="150" mass="16563">MKKYITLFFAVLLLAGCNIQGQTAKEPPTVKIEADGKSYDTVLGTFCWNGKCEDYAGPVELMKDKVTLQVKAGEKLQLKQSTTNLPTTSFLTELNSIEQGKDLPLTEDGTFTAPTQPGTYYYGYTASWRDEKKDVSIGDAQYAFALKVLP</sequence>
<feature type="signal peptide" evidence="2">
    <location>
        <begin position="1"/>
        <end position="24"/>
    </location>
</feature>
<organism evidence="3 4">
    <name type="scientific">Kurthia gibsonii</name>
    <dbReference type="NCBI Taxonomy" id="33946"/>
    <lineage>
        <taxon>Bacteria</taxon>
        <taxon>Bacillati</taxon>
        <taxon>Bacillota</taxon>
        <taxon>Bacilli</taxon>
        <taxon>Bacillales</taxon>
        <taxon>Caryophanaceae</taxon>
        <taxon>Kurthia</taxon>
    </lineage>
</organism>
<accession>A0ABU9LK07</accession>
<reference evidence="3 4" key="1">
    <citation type="submission" date="2024-04" db="EMBL/GenBank/DDBJ databases">
        <authorList>
            <person name="Wu Y.S."/>
            <person name="Zhang L."/>
        </authorList>
    </citation>
    <scope>NUCLEOTIDE SEQUENCE [LARGE SCALE GENOMIC DNA]</scope>
    <source>
        <strain evidence="3 4">KG-01</strain>
    </source>
</reference>
<dbReference type="RefSeq" id="WP_087680500.1">
    <property type="nucleotide sequence ID" value="NZ_JBCEWA010000004.1"/>
</dbReference>
<feature type="chain" id="PRO_5046120554" evidence="2">
    <location>
        <begin position="25"/>
        <end position="150"/>
    </location>
</feature>
<comment type="caution">
    <text evidence="3">The sequence shown here is derived from an EMBL/GenBank/DDBJ whole genome shotgun (WGS) entry which is preliminary data.</text>
</comment>
<evidence type="ECO:0000256" key="2">
    <source>
        <dbReference type="SAM" id="SignalP"/>
    </source>
</evidence>
<dbReference type="Proteomes" id="UP001398420">
    <property type="component" value="Unassembled WGS sequence"/>
</dbReference>
<evidence type="ECO:0000256" key="1">
    <source>
        <dbReference type="ARBA" id="ARBA00022729"/>
    </source>
</evidence>
<name>A0ABU9LK07_9BACL</name>
<dbReference type="Pfam" id="PF08139">
    <property type="entry name" value="LPAM_1"/>
    <property type="match status" value="1"/>
</dbReference>
<dbReference type="PROSITE" id="PS51257">
    <property type="entry name" value="PROKAR_LIPOPROTEIN"/>
    <property type="match status" value="1"/>
</dbReference>
<keyword evidence="3" id="KW-0449">Lipoprotein</keyword>
<keyword evidence="4" id="KW-1185">Reference proteome</keyword>
<evidence type="ECO:0000313" key="3">
    <source>
        <dbReference type="EMBL" id="MEL5988153.1"/>
    </source>
</evidence>
<proteinExistence type="predicted"/>
<protein>
    <submittedName>
        <fullName evidence="3">Membrane lipoprotein lipid attachment site-containing protein</fullName>
    </submittedName>
</protein>
<gene>
    <name evidence="3" type="ORF">AAF454_06945</name>
</gene>
<evidence type="ECO:0000313" key="4">
    <source>
        <dbReference type="Proteomes" id="UP001398420"/>
    </source>
</evidence>
<dbReference type="InterPro" id="IPR012640">
    <property type="entry name" value="Membr_lipoprot_lipid_attach_CS"/>
</dbReference>